<dbReference type="AlphaFoldDB" id="A0AA86NW68"/>
<dbReference type="Proteomes" id="UP001642409">
    <property type="component" value="Unassembled WGS sequence"/>
</dbReference>
<accession>A0AA86NW68</accession>
<gene>
    <name evidence="1" type="ORF">HINF_LOCUS14213</name>
    <name evidence="2" type="ORF">HINF_LOCUS18154</name>
</gene>
<dbReference type="PANTHER" id="PTHR36436:SF6">
    <property type="entry name" value="SLL5081 PROTEIN"/>
    <property type="match status" value="1"/>
</dbReference>
<dbReference type="EMBL" id="CATOUU010000369">
    <property type="protein sequence ID" value="CAI9926568.1"/>
    <property type="molecule type" value="Genomic_DNA"/>
</dbReference>
<evidence type="ECO:0008006" key="4">
    <source>
        <dbReference type="Google" id="ProtNLM"/>
    </source>
</evidence>
<reference evidence="2 3" key="2">
    <citation type="submission" date="2024-07" db="EMBL/GenBank/DDBJ databases">
        <authorList>
            <person name="Akdeniz Z."/>
        </authorList>
    </citation>
    <scope>NUCLEOTIDE SEQUENCE [LARGE SCALE GENOMIC DNA]</scope>
</reference>
<reference evidence="1" key="1">
    <citation type="submission" date="2023-06" db="EMBL/GenBank/DDBJ databases">
        <authorList>
            <person name="Kurt Z."/>
        </authorList>
    </citation>
    <scope>NUCLEOTIDE SEQUENCE</scope>
</reference>
<dbReference type="Gene3D" id="2.30.320.10">
    <property type="entry name" value="YwqG-like"/>
    <property type="match status" value="1"/>
</dbReference>
<dbReference type="EMBL" id="CAXDID020000046">
    <property type="protein sequence ID" value="CAL6002921.1"/>
    <property type="molecule type" value="Genomic_DNA"/>
</dbReference>
<protein>
    <recommendedName>
        <fullName evidence="4">DUF1963 domain-containing protein</fullName>
    </recommendedName>
</protein>
<dbReference type="PANTHER" id="PTHR36436">
    <property type="entry name" value="SLL5081 PROTEIN"/>
    <property type="match status" value="1"/>
</dbReference>
<evidence type="ECO:0000313" key="1">
    <source>
        <dbReference type="EMBL" id="CAI9926568.1"/>
    </source>
</evidence>
<keyword evidence="3" id="KW-1185">Reference proteome</keyword>
<proteinExistence type="predicted"/>
<organism evidence="1">
    <name type="scientific">Hexamita inflata</name>
    <dbReference type="NCBI Taxonomy" id="28002"/>
    <lineage>
        <taxon>Eukaryota</taxon>
        <taxon>Metamonada</taxon>
        <taxon>Diplomonadida</taxon>
        <taxon>Hexamitidae</taxon>
        <taxon>Hexamitinae</taxon>
        <taxon>Hexamita</taxon>
    </lineage>
</organism>
<dbReference type="InterPro" id="IPR015315">
    <property type="entry name" value="DUF1963"/>
</dbReference>
<evidence type="ECO:0000313" key="2">
    <source>
        <dbReference type="EMBL" id="CAL6002921.1"/>
    </source>
</evidence>
<sequence>MSSVKKNLKKADSQAKFQIALKIVPHIPSPTGSQLGGIPFVPKSFDFARDTAGEILPLFCQINFADMPTIQGFPTSGLFQMFVSGGELDEAVNETVVFRFLKAEQLLEQSRDMSAYSTQTSWMLVDSTVQSITGVKKDYKIRSKHTIGGKPNFVQEQVNEDHVNFLQFDSEDGIMVGEYGILHVFITKEDLENLNFEKAEFHFDCS</sequence>
<dbReference type="Pfam" id="PF09234">
    <property type="entry name" value="DUF1963"/>
    <property type="match status" value="1"/>
</dbReference>
<dbReference type="InterPro" id="IPR035948">
    <property type="entry name" value="YwqG-like_sf"/>
</dbReference>
<comment type="caution">
    <text evidence="1">The sequence shown here is derived from an EMBL/GenBank/DDBJ whole genome shotgun (WGS) entry which is preliminary data.</text>
</comment>
<dbReference type="SUPFAM" id="SSF103032">
    <property type="entry name" value="Hypothetical protein YwqG"/>
    <property type="match status" value="1"/>
</dbReference>
<name>A0AA86NW68_9EUKA</name>
<evidence type="ECO:0000313" key="3">
    <source>
        <dbReference type="Proteomes" id="UP001642409"/>
    </source>
</evidence>